<keyword evidence="1" id="KW-0560">Oxidoreductase</keyword>
<evidence type="ECO:0000259" key="2">
    <source>
        <dbReference type="Pfam" id="PF00248"/>
    </source>
</evidence>
<comment type="caution">
    <text evidence="3">The sequence shown here is derived from an EMBL/GenBank/DDBJ whole genome shotgun (WGS) entry which is preliminary data.</text>
</comment>
<evidence type="ECO:0000313" key="3">
    <source>
        <dbReference type="EMBL" id="MBB4932036.1"/>
    </source>
</evidence>
<sequence>MRSTTLGATGPEVGVIGLGCMGMTFAYDPAGRDDEVSVSVIHRALDLGMTLVDTADVYGPHTNEQLVGRALADRRDRAVLATKVGLEAAPGQKRLARNGRPDHVRDAVDASLRRLGTDRIDLYQLHRVDPEVPIEETWGVMAEAVKAGKVRALGLSEVSVAEIERAAAVHPVTSVQSELSLWTRDALSEVVPYCEANGIAFLPFSPLGRGFLTGSIQSATDLQEGDMRRNNPRFQPEAIEANQAIADRVRKIGERRGGTAAQVALAWVRAQGRYVVPIPGTKTPRYLEANAGAADLVLSPEDLAELDALPPAQGERY</sequence>
<dbReference type="EMBL" id="JACHJT010000001">
    <property type="protein sequence ID" value="MBB4932036.1"/>
    <property type="molecule type" value="Genomic_DNA"/>
</dbReference>
<dbReference type="AlphaFoldDB" id="A0A7W7RIG4"/>
<dbReference type="GO" id="GO:0005737">
    <property type="term" value="C:cytoplasm"/>
    <property type="evidence" value="ECO:0007669"/>
    <property type="project" value="TreeGrafter"/>
</dbReference>
<name>A0A7W7RIG4_9ACTN</name>
<dbReference type="Proteomes" id="UP000523007">
    <property type="component" value="Unassembled WGS sequence"/>
</dbReference>
<dbReference type="Pfam" id="PF00248">
    <property type="entry name" value="Aldo_ket_red"/>
    <property type="match status" value="1"/>
</dbReference>
<dbReference type="Gene3D" id="3.20.20.100">
    <property type="entry name" value="NADP-dependent oxidoreductase domain"/>
    <property type="match status" value="1"/>
</dbReference>
<dbReference type="InterPro" id="IPR020471">
    <property type="entry name" value="AKR"/>
</dbReference>
<proteinExistence type="predicted"/>
<evidence type="ECO:0000256" key="1">
    <source>
        <dbReference type="ARBA" id="ARBA00023002"/>
    </source>
</evidence>
<dbReference type="InterPro" id="IPR023210">
    <property type="entry name" value="NADP_OxRdtase_dom"/>
</dbReference>
<dbReference type="CDD" id="cd19076">
    <property type="entry name" value="AKR_AKR13A_13D"/>
    <property type="match status" value="1"/>
</dbReference>
<dbReference type="PANTHER" id="PTHR43625:SF40">
    <property type="entry name" value="ALDO-KETO REDUCTASE YAKC [NADP(+)]"/>
    <property type="match status" value="1"/>
</dbReference>
<dbReference type="PANTHER" id="PTHR43625">
    <property type="entry name" value="AFLATOXIN B1 ALDEHYDE REDUCTASE"/>
    <property type="match status" value="1"/>
</dbReference>
<accession>A0A7W7RIG4</accession>
<gene>
    <name evidence="3" type="ORF">F4561_002856</name>
</gene>
<organism evidence="3 4">
    <name type="scientific">Lipingzhangella halophila</name>
    <dbReference type="NCBI Taxonomy" id="1783352"/>
    <lineage>
        <taxon>Bacteria</taxon>
        <taxon>Bacillati</taxon>
        <taxon>Actinomycetota</taxon>
        <taxon>Actinomycetes</taxon>
        <taxon>Streptosporangiales</taxon>
        <taxon>Nocardiopsidaceae</taxon>
        <taxon>Lipingzhangella</taxon>
    </lineage>
</organism>
<protein>
    <submittedName>
        <fullName evidence="3">Aryl-alcohol dehydrogenase-like predicted oxidoreductase</fullName>
    </submittedName>
</protein>
<keyword evidence="4" id="KW-1185">Reference proteome</keyword>
<reference evidence="3 4" key="1">
    <citation type="submission" date="2020-08" db="EMBL/GenBank/DDBJ databases">
        <title>Sequencing the genomes of 1000 actinobacteria strains.</title>
        <authorList>
            <person name="Klenk H.-P."/>
        </authorList>
    </citation>
    <scope>NUCLEOTIDE SEQUENCE [LARGE SCALE GENOMIC DNA]</scope>
    <source>
        <strain evidence="3 4">DSM 102030</strain>
    </source>
</reference>
<dbReference type="SUPFAM" id="SSF51430">
    <property type="entry name" value="NAD(P)-linked oxidoreductase"/>
    <property type="match status" value="1"/>
</dbReference>
<dbReference type="PRINTS" id="PR00069">
    <property type="entry name" value="ALDKETRDTASE"/>
</dbReference>
<evidence type="ECO:0000313" key="4">
    <source>
        <dbReference type="Proteomes" id="UP000523007"/>
    </source>
</evidence>
<feature type="domain" description="NADP-dependent oxidoreductase" evidence="2">
    <location>
        <begin position="16"/>
        <end position="309"/>
    </location>
</feature>
<dbReference type="GO" id="GO:0016491">
    <property type="term" value="F:oxidoreductase activity"/>
    <property type="evidence" value="ECO:0007669"/>
    <property type="project" value="UniProtKB-KW"/>
</dbReference>
<dbReference type="InterPro" id="IPR050791">
    <property type="entry name" value="Aldo-Keto_reductase"/>
</dbReference>
<dbReference type="InterPro" id="IPR036812">
    <property type="entry name" value="NAD(P)_OxRdtase_dom_sf"/>
</dbReference>